<feature type="compositionally biased region" description="Basic and acidic residues" evidence="6">
    <location>
        <begin position="137"/>
        <end position="155"/>
    </location>
</feature>
<comment type="subcellular location">
    <subcellularLocation>
        <location evidence="1">Nucleus</location>
    </subcellularLocation>
</comment>
<protein>
    <submittedName>
        <fullName evidence="9">Male-specific lethal 3 homolog</fullName>
    </submittedName>
</protein>
<gene>
    <name evidence="9" type="primary">LOC105000186</name>
</gene>
<evidence type="ECO:0000256" key="2">
    <source>
        <dbReference type="ARBA" id="ARBA00022853"/>
    </source>
</evidence>
<dbReference type="PANTHER" id="PTHR10880:SF15">
    <property type="entry name" value="MSL COMPLEX SUBUNIT 3"/>
    <property type="match status" value="1"/>
</dbReference>
<dbReference type="GO" id="GO:0006355">
    <property type="term" value="P:regulation of DNA-templated transcription"/>
    <property type="evidence" value="ECO:0007669"/>
    <property type="project" value="InterPro"/>
</dbReference>
<keyword evidence="8" id="KW-1185">Reference proteome</keyword>
<dbReference type="InterPro" id="IPR038217">
    <property type="entry name" value="MRG_C_sf"/>
</dbReference>
<reference evidence="9" key="1">
    <citation type="submission" date="2025-08" db="UniProtKB">
        <authorList>
            <consortium name="RefSeq"/>
        </authorList>
    </citation>
    <scope>IDENTIFICATION</scope>
    <source>
        <tissue evidence="9">Blood</tissue>
    </source>
</reference>
<dbReference type="AlphaFoldDB" id="A0A6P3IIL4"/>
<keyword evidence="2" id="KW-0156">Chromatin regulator</keyword>
<keyword evidence="5" id="KW-0539">Nucleus</keyword>
<evidence type="ECO:0000256" key="3">
    <source>
        <dbReference type="ARBA" id="ARBA00023015"/>
    </source>
</evidence>
<organism evidence="8 9">
    <name type="scientific">Bison bison bison</name>
    <name type="common">North American plains bison</name>
    <dbReference type="NCBI Taxonomy" id="43346"/>
    <lineage>
        <taxon>Eukaryota</taxon>
        <taxon>Metazoa</taxon>
        <taxon>Chordata</taxon>
        <taxon>Craniata</taxon>
        <taxon>Vertebrata</taxon>
        <taxon>Euteleostomi</taxon>
        <taxon>Mammalia</taxon>
        <taxon>Eutheria</taxon>
        <taxon>Laurasiatheria</taxon>
        <taxon>Artiodactyla</taxon>
        <taxon>Ruminantia</taxon>
        <taxon>Pecora</taxon>
        <taxon>Bovidae</taxon>
        <taxon>Bovinae</taxon>
        <taxon>Bison</taxon>
    </lineage>
</organism>
<dbReference type="Proteomes" id="UP000515208">
    <property type="component" value="Unplaced"/>
</dbReference>
<dbReference type="GO" id="GO:0035267">
    <property type="term" value="C:NuA4 histone acetyltransferase complex"/>
    <property type="evidence" value="ECO:0007669"/>
    <property type="project" value="TreeGrafter"/>
</dbReference>
<feature type="region of interest" description="Disordered" evidence="6">
    <location>
        <begin position="238"/>
        <end position="276"/>
    </location>
</feature>
<evidence type="ECO:0000256" key="6">
    <source>
        <dbReference type="SAM" id="MobiDB-lite"/>
    </source>
</evidence>
<feature type="non-terminal residue" evidence="9">
    <location>
        <position position="1"/>
    </location>
</feature>
<feature type="region of interest" description="Disordered" evidence="6">
    <location>
        <begin position="103"/>
        <end position="155"/>
    </location>
</feature>
<dbReference type="KEGG" id="bbis:105000186"/>
<evidence type="ECO:0000256" key="1">
    <source>
        <dbReference type="ARBA" id="ARBA00004123"/>
    </source>
</evidence>
<feature type="domain" description="Chromo" evidence="7">
    <location>
        <begin position="21"/>
        <end position="78"/>
    </location>
</feature>
<dbReference type="PANTHER" id="PTHR10880">
    <property type="entry name" value="MORTALITY FACTOR 4-LIKE PROTEIN"/>
    <property type="match status" value="1"/>
</dbReference>
<evidence type="ECO:0000313" key="8">
    <source>
        <dbReference type="Proteomes" id="UP000515208"/>
    </source>
</evidence>
<dbReference type="RefSeq" id="XP_010854201.1">
    <property type="nucleotide sequence ID" value="XM_010855899.1"/>
</dbReference>
<dbReference type="InterPro" id="IPR000953">
    <property type="entry name" value="Chromo/chromo_shadow_dom"/>
</dbReference>
<dbReference type="GO" id="GO:0006325">
    <property type="term" value="P:chromatin organization"/>
    <property type="evidence" value="ECO:0007669"/>
    <property type="project" value="UniProtKB-KW"/>
</dbReference>
<proteinExistence type="predicted"/>
<evidence type="ECO:0000256" key="4">
    <source>
        <dbReference type="ARBA" id="ARBA00023163"/>
    </source>
</evidence>
<dbReference type="SUPFAM" id="SSF54160">
    <property type="entry name" value="Chromo domain-like"/>
    <property type="match status" value="1"/>
</dbReference>
<evidence type="ECO:0000313" key="9">
    <source>
        <dbReference type="RefSeq" id="XP_010854201.1"/>
    </source>
</evidence>
<keyword evidence="4" id="KW-0804">Transcription</keyword>
<dbReference type="InterPro" id="IPR016197">
    <property type="entry name" value="Chromo-like_dom_sf"/>
</dbReference>
<evidence type="ECO:0000256" key="5">
    <source>
        <dbReference type="ARBA" id="ARBA00023242"/>
    </source>
</evidence>
<dbReference type="Gene3D" id="1.10.274.30">
    <property type="entry name" value="MRG domain"/>
    <property type="match status" value="1"/>
</dbReference>
<dbReference type="SMART" id="SM00298">
    <property type="entry name" value="CHROMO"/>
    <property type="match status" value="1"/>
</dbReference>
<dbReference type="FunFam" id="2.30.30.140:FF:000042">
    <property type="entry name" value="male-specific lethal 3 homolog"/>
    <property type="match status" value="1"/>
</dbReference>
<dbReference type="InterPro" id="IPR053820">
    <property type="entry name" value="MSL3_chromo-like"/>
</dbReference>
<dbReference type="GeneID" id="105000186"/>
<dbReference type="Pfam" id="PF05712">
    <property type="entry name" value="MRG"/>
    <property type="match status" value="1"/>
</dbReference>
<accession>A0A6P3IIL4</accession>
<feature type="compositionally biased region" description="Acidic residues" evidence="6">
    <location>
        <begin position="122"/>
        <end position="136"/>
    </location>
</feature>
<sequence length="276" mass="31874">FPNPASDILYVLLFVDGIFWFQIVDVIVGKDEKGRKIPEYLIHFNGWNRSWDRWAAEDHVLRDTDENRRLQRKLAKKAVARLRSTGRKRKRCRLPGVDSVLKSLPADEKDENDENSISSSSDSEEKDGEISEEGDTEEKTEVKEGPELHTKKEMEERTITIEIPDVLKKKLEDDCYYINRRKRLVKLPCQTNIITILESYVKHFAINAAFSANERPRHHHVMPHANMNLPCPWDFPETPVHSRSSSPVPLTPSKEGSAVFAGFEGRRTNEINEVKR</sequence>
<dbReference type="Pfam" id="PF22732">
    <property type="entry name" value="MSL3_chromo-like"/>
    <property type="match status" value="1"/>
</dbReference>
<keyword evidence="3" id="KW-0805">Transcription regulation</keyword>
<dbReference type="GO" id="GO:0005634">
    <property type="term" value="C:nucleus"/>
    <property type="evidence" value="ECO:0007669"/>
    <property type="project" value="UniProtKB-SubCell"/>
</dbReference>
<dbReference type="PROSITE" id="PS51640">
    <property type="entry name" value="MRG"/>
    <property type="match status" value="1"/>
</dbReference>
<dbReference type="GO" id="GO:0072487">
    <property type="term" value="C:MSL complex"/>
    <property type="evidence" value="ECO:0007669"/>
    <property type="project" value="TreeGrafter"/>
</dbReference>
<dbReference type="InterPro" id="IPR008676">
    <property type="entry name" value="MRG"/>
</dbReference>
<evidence type="ECO:0000259" key="7">
    <source>
        <dbReference type="SMART" id="SM00298"/>
    </source>
</evidence>
<dbReference type="Gene3D" id="2.30.30.140">
    <property type="match status" value="1"/>
</dbReference>
<feature type="compositionally biased region" description="Basic and acidic residues" evidence="6">
    <location>
        <begin position="264"/>
        <end position="276"/>
    </location>
</feature>
<dbReference type="InterPro" id="IPR026541">
    <property type="entry name" value="MRG_dom"/>
</dbReference>
<name>A0A6P3IIL4_BISBB</name>